<dbReference type="InterPro" id="IPR012310">
    <property type="entry name" value="DNA_ligase_ATP-dep_cent"/>
</dbReference>
<dbReference type="GO" id="GO:0003677">
    <property type="term" value="F:DNA binding"/>
    <property type="evidence" value="ECO:0007669"/>
    <property type="project" value="InterPro"/>
</dbReference>
<dbReference type="RefSeq" id="XP_018016933.2">
    <property type="nucleotide sequence ID" value="XM_018161444.2"/>
</dbReference>
<accession>A0A8B7NT91</accession>
<keyword evidence="11" id="KW-0862">Zinc</keyword>
<dbReference type="Gene3D" id="3.30.1490.70">
    <property type="match status" value="1"/>
</dbReference>
<keyword evidence="16" id="KW-0539">Nucleus</keyword>
<dbReference type="InterPro" id="IPR031916">
    <property type="entry name" value="LIG3_BRCT"/>
</dbReference>
<evidence type="ECO:0000256" key="13">
    <source>
        <dbReference type="ARBA" id="ARBA00022842"/>
    </source>
</evidence>
<dbReference type="PROSITE" id="PS50160">
    <property type="entry name" value="DNA_LIGASE_A3"/>
    <property type="match status" value="1"/>
</dbReference>
<protein>
    <recommendedName>
        <fullName evidence="19">DNA ligase</fullName>
        <ecNumber evidence="19">6.5.1.1</ecNumber>
    </recommendedName>
</protein>
<evidence type="ECO:0000256" key="12">
    <source>
        <dbReference type="ARBA" id="ARBA00022840"/>
    </source>
</evidence>
<feature type="region of interest" description="Disordered" evidence="21">
    <location>
        <begin position="748"/>
        <end position="927"/>
    </location>
</feature>
<dbReference type="SUPFAM" id="SSF52113">
    <property type="entry name" value="BRCT domain"/>
    <property type="match status" value="1"/>
</dbReference>
<dbReference type="FunFam" id="1.10.3260.10:FF:000002">
    <property type="entry name" value="DNA ligase"/>
    <property type="match status" value="1"/>
</dbReference>
<dbReference type="AlphaFoldDB" id="A0A8B7NT91"/>
<dbReference type="PROSITE" id="PS00697">
    <property type="entry name" value="DNA_LIGASE_A1"/>
    <property type="match status" value="1"/>
</dbReference>
<dbReference type="Gene3D" id="3.40.50.10190">
    <property type="entry name" value="BRCT domain"/>
    <property type="match status" value="1"/>
</dbReference>
<comment type="catalytic activity">
    <reaction evidence="18 19">
        <text>ATP + (deoxyribonucleotide)n-3'-hydroxyl + 5'-phospho-(deoxyribonucleotide)m = (deoxyribonucleotide)n+m + AMP + diphosphate.</text>
        <dbReference type="EC" id="6.5.1.1"/>
    </reaction>
</comment>
<dbReference type="SUPFAM" id="SSF56091">
    <property type="entry name" value="DNA ligase/mRNA capping enzyme, catalytic domain"/>
    <property type="match status" value="1"/>
</dbReference>
<evidence type="ECO:0000256" key="5">
    <source>
        <dbReference type="ARBA" id="ARBA00022618"/>
    </source>
</evidence>
<dbReference type="Pfam" id="PF00645">
    <property type="entry name" value="zf-PARP"/>
    <property type="match status" value="1"/>
</dbReference>
<evidence type="ECO:0000259" key="24">
    <source>
        <dbReference type="PROSITE" id="PS50172"/>
    </source>
</evidence>
<dbReference type="FunFam" id="3.30.470.30:FF:000003">
    <property type="entry name" value="DNA ligase"/>
    <property type="match status" value="1"/>
</dbReference>
<gene>
    <name evidence="26" type="primary">LOC108673594</name>
</gene>
<evidence type="ECO:0000256" key="1">
    <source>
        <dbReference type="ARBA" id="ARBA00001946"/>
    </source>
</evidence>
<keyword evidence="10" id="KW-0863">Zinc-finger</keyword>
<dbReference type="Pfam" id="PF01068">
    <property type="entry name" value="DNA_ligase_A_M"/>
    <property type="match status" value="1"/>
</dbReference>
<organism evidence="25 26">
    <name type="scientific">Hyalella azteca</name>
    <name type="common">Amphipod</name>
    <dbReference type="NCBI Taxonomy" id="294128"/>
    <lineage>
        <taxon>Eukaryota</taxon>
        <taxon>Metazoa</taxon>
        <taxon>Ecdysozoa</taxon>
        <taxon>Arthropoda</taxon>
        <taxon>Crustacea</taxon>
        <taxon>Multicrustacea</taxon>
        <taxon>Malacostraca</taxon>
        <taxon>Eumalacostraca</taxon>
        <taxon>Peracarida</taxon>
        <taxon>Amphipoda</taxon>
        <taxon>Senticaudata</taxon>
        <taxon>Talitrida</taxon>
        <taxon>Talitroidea</taxon>
        <taxon>Hyalellidae</taxon>
        <taxon>Hyalella</taxon>
    </lineage>
</organism>
<dbReference type="GO" id="GO:0006273">
    <property type="term" value="P:lagging strand elongation"/>
    <property type="evidence" value="ECO:0007669"/>
    <property type="project" value="TreeGrafter"/>
</dbReference>
<evidence type="ECO:0000256" key="17">
    <source>
        <dbReference type="ARBA" id="ARBA00023306"/>
    </source>
</evidence>
<dbReference type="Gene3D" id="3.30.1740.10">
    <property type="entry name" value="Zinc finger, PARP-type"/>
    <property type="match status" value="1"/>
</dbReference>
<reference evidence="26" key="1">
    <citation type="submission" date="2025-08" db="UniProtKB">
        <authorList>
            <consortium name="RefSeq"/>
        </authorList>
    </citation>
    <scope>IDENTIFICATION</scope>
    <source>
        <tissue evidence="26">Whole organism</tissue>
    </source>
</reference>
<keyword evidence="13" id="KW-0460">Magnesium</keyword>
<dbReference type="FunFam" id="2.40.50.140:FF:000085">
    <property type="entry name" value="DNA ligase"/>
    <property type="match status" value="1"/>
</dbReference>
<dbReference type="Gene3D" id="2.40.50.140">
    <property type="entry name" value="Nucleic acid-binding proteins"/>
    <property type="match status" value="1"/>
</dbReference>
<dbReference type="Pfam" id="PF04679">
    <property type="entry name" value="DNA_ligase_A_C"/>
    <property type="match status" value="1"/>
</dbReference>
<comment type="cofactor">
    <cofactor evidence="1">
        <name>Mg(2+)</name>
        <dbReference type="ChEBI" id="CHEBI:18420"/>
    </cofactor>
</comment>
<evidence type="ECO:0000256" key="10">
    <source>
        <dbReference type="ARBA" id="ARBA00022771"/>
    </source>
</evidence>
<sequence length="1051" mass="118934">MSDNESKAQNDENEEKGPQMPFFVDYDKRGQAKCKVCKQKFEKGEVRIGKYGHNPFGADTPMKLYHHIPCLFGAFKKARATTKKIDDVQEDVEGWDEVKTEDREKILDALKDFQQFCKEKGISSKVTPKAQKTKKANNATPPAPHLTPKKEVKQEVGAKDTAEMEPQNKDNSFREFRRLCVAIAEQNSYLAKTEQIEDFFTKGSGKDVFRGDLELWIRLLLPGIIKRTYNLRCKQLVKLFSQVFNTNHEEMIEHLKEGDVAETVSVFFERSRRVKPAKKSAISIHMVDAWLAKLEGMTKEEEQIAHLSSVAAQCTSNDLKMVVRLIKRDLRINAGAKPILDAIHSDAYAAFQTTRDLSAVLRQVREKNASPSALQRSLSIKARVLTPVLPMLAMACKSVEDAFKRCPNGMYSEIKYDGERVQLHKTGSEFKYFSRSLKPVMDHKVSHFSEYIPDAFPHAHDLILDAEVLLVDTRTGNPLPFGTLGVHKKNEFEDAKVCLFVFDCIHYNGENLMKKPLSERRAVLLQNMTEVKHRVHFSEMKEIHKPDDLRAMIARVLSEGLEGLVLKDIKSIYEPGKRHWLKVKKDYLEDGALADTADLVVLGAWYGTGKKGGMLSIFLMGCYDPASQKWYTVTKVHTGHDDATLEALQQSLSMTRINCDYDKVPAWLSCSRSLTPDCVVKDPKKAPVWEITGAEFTQNQIHSADGISIRFPRVTKQRPDKDWTQATSLPELKELFKASKEKDFSDILGVPSSTQIGESSSSSSNGSAKKRKRDDDEDKKPKLDYQAKKLRLDDQTTGENKLSDDVSKTQKLNDVAEIPEVQDQKKIKESRDNDRGSKRHKISDESDAGESIKRQKTSSNNTSSSSNNISGNSKISDNSSNNATSSSSKENGVKEEKRRDKHKNRSGGDSSSGSKDKESRHHKEKREGSYKVKCRYWLQCHNTSKEHRDRFEHPPQKSLISRPLPDVLCSVKVFLKGDIEDKEKLERYIVAFGGTLVPHHRRSEATHCCSATSQPCDPTEHCSAVHTSVQWLWDSIKTHRLLPEASYTSPL</sequence>
<dbReference type="SUPFAM" id="SSF117018">
    <property type="entry name" value="ATP-dependent DNA ligase DNA-binding domain"/>
    <property type="match status" value="1"/>
</dbReference>
<evidence type="ECO:0000313" key="26">
    <source>
        <dbReference type="RefSeq" id="XP_018016933.2"/>
    </source>
</evidence>
<feature type="region of interest" description="Disordered" evidence="21">
    <location>
        <begin position="125"/>
        <end position="169"/>
    </location>
</feature>
<dbReference type="OrthoDB" id="206088at2759"/>
<evidence type="ECO:0000256" key="11">
    <source>
        <dbReference type="ARBA" id="ARBA00022833"/>
    </source>
</evidence>
<keyword evidence="6" id="KW-0235">DNA replication</keyword>
<keyword evidence="15 19" id="KW-0234">DNA repair</keyword>
<evidence type="ECO:0000256" key="9">
    <source>
        <dbReference type="ARBA" id="ARBA00022763"/>
    </source>
</evidence>
<dbReference type="GO" id="GO:0003910">
    <property type="term" value="F:DNA ligase (ATP) activity"/>
    <property type="evidence" value="ECO:0007669"/>
    <property type="project" value="UniProtKB-EC"/>
</dbReference>
<keyword evidence="5" id="KW-0132">Cell division</keyword>
<keyword evidence="8 19" id="KW-0547">Nucleotide-binding</keyword>
<comment type="similarity">
    <text evidence="3 20">Belongs to the ATP-dependent DNA ligase family.</text>
</comment>
<dbReference type="InterPro" id="IPR012308">
    <property type="entry name" value="DNA_ligase_ATP-dep_N"/>
</dbReference>
<feature type="compositionally biased region" description="Low complexity" evidence="21">
    <location>
        <begin position="857"/>
        <end position="888"/>
    </location>
</feature>
<dbReference type="InterPro" id="IPR000977">
    <property type="entry name" value="DNA_ligase_ATP-dep"/>
</dbReference>
<dbReference type="InterPro" id="IPR016059">
    <property type="entry name" value="DNA_ligase_ATP-dep_CS"/>
</dbReference>
<evidence type="ECO:0000256" key="21">
    <source>
        <dbReference type="SAM" id="MobiDB-lite"/>
    </source>
</evidence>
<evidence type="ECO:0000256" key="14">
    <source>
        <dbReference type="ARBA" id="ARBA00023172"/>
    </source>
</evidence>
<evidence type="ECO:0000256" key="4">
    <source>
        <dbReference type="ARBA" id="ARBA00022598"/>
    </source>
</evidence>
<dbReference type="InterPro" id="IPR012340">
    <property type="entry name" value="NA-bd_OB-fold"/>
</dbReference>
<dbReference type="PANTHER" id="PTHR45674">
    <property type="entry name" value="DNA LIGASE 1/3 FAMILY MEMBER"/>
    <property type="match status" value="1"/>
</dbReference>
<feature type="domain" description="ATP-dependent DNA ligase family profile" evidence="23">
    <location>
        <begin position="490"/>
        <end position="624"/>
    </location>
</feature>
<dbReference type="GO" id="GO:0008270">
    <property type="term" value="F:zinc ion binding"/>
    <property type="evidence" value="ECO:0007669"/>
    <property type="project" value="UniProtKB-KW"/>
</dbReference>
<dbReference type="Gene3D" id="3.30.470.30">
    <property type="entry name" value="DNA ligase/mRNA capping enzyme"/>
    <property type="match status" value="1"/>
</dbReference>
<evidence type="ECO:0000256" key="2">
    <source>
        <dbReference type="ARBA" id="ARBA00004123"/>
    </source>
</evidence>
<keyword evidence="4 19" id="KW-0436">Ligase</keyword>
<evidence type="ECO:0000259" key="22">
    <source>
        <dbReference type="PROSITE" id="PS50064"/>
    </source>
</evidence>
<dbReference type="InterPro" id="IPR036420">
    <property type="entry name" value="BRCT_dom_sf"/>
</dbReference>
<dbReference type="GO" id="GO:0070421">
    <property type="term" value="C:DNA ligase III-XRCC1 complex"/>
    <property type="evidence" value="ECO:0007669"/>
    <property type="project" value="TreeGrafter"/>
</dbReference>
<feature type="compositionally biased region" description="Low complexity" evidence="21">
    <location>
        <begin position="752"/>
        <end position="767"/>
    </location>
</feature>
<dbReference type="CDD" id="cd07902">
    <property type="entry name" value="Adenylation_DNA_ligase_III"/>
    <property type="match status" value="1"/>
</dbReference>
<dbReference type="NCBIfam" id="TIGR00574">
    <property type="entry name" value="dnl1"/>
    <property type="match status" value="1"/>
</dbReference>
<dbReference type="Pfam" id="PF04675">
    <property type="entry name" value="DNA_ligase_A_N"/>
    <property type="match status" value="1"/>
</dbReference>
<dbReference type="PROSITE" id="PS50172">
    <property type="entry name" value="BRCT"/>
    <property type="match status" value="1"/>
</dbReference>
<dbReference type="InterPro" id="IPR001510">
    <property type="entry name" value="Znf_PARP"/>
</dbReference>
<keyword evidence="25" id="KW-1185">Reference proteome</keyword>
<dbReference type="SUPFAM" id="SSF57716">
    <property type="entry name" value="Glucocorticoid receptor-like (DNA-binding domain)"/>
    <property type="match status" value="1"/>
</dbReference>
<evidence type="ECO:0000256" key="8">
    <source>
        <dbReference type="ARBA" id="ARBA00022741"/>
    </source>
</evidence>
<dbReference type="InterPro" id="IPR001357">
    <property type="entry name" value="BRCT_dom"/>
</dbReference>
<evidence type="ECO:0000259" key="23">
    <source>
        <dbReference type="PROSITE" id="PS50160"/>
    </source>
</evidence>
<keyword evidence="7" id="KW-0479">Metal-binding</keyword>
<feature type="compositionally biased region" description="Basic and acidic residues" evidence="21">
    <location>
        <begin position="778"/>
        <end position="794"/>
    </location>
</feature>
<evidence type="ECO:0000256" key="3">
    <source>
        <dbReference type="ARBA" id="ARBA00007572"/>
    </source>
</evidence>
<dbReference type="PROSITE" id="PS50064">
    <property type="entry name" value="ZF_PARP_2"/>
    <property type="match status" value="1"/>
</dbReference>
<dbReference type="GO" id="GO:0051301">
    <property type="term" value="P:cell division"/>
    <property type="evidence" value="ECO:0007669"/>
    <property type="project" value="UniProtKB-KW"/>
</dbReference>
<dbReference type="Proteomes" id="UP000694843">
    <property type="component" value="Unplaced"/>
</dbReference>
<dbReference type="PANTHER" id="PTHR45674:SF9">
    <property type="entry name" value="DNA LIGASE 3"/>
    <property type="match status" value="1"/>
</dbReference>
<dbReference type="EC" id="6.5.1.1" evidence="19"/>
<dbReference type="Gene3D" id="1.10.3260.10">
    <property type="entry name" value="DNA ligase, ATP-dependent, N-terminal domain"/>
    <property type="match status" value="1"/>
</dbReference>
<evidence type="ECO:0000256" key="15">
    <source>
        <dbReference type="ARBA" id="ARBA00023204"/>
    </source>
</evidence>
<keyword evidence="14 19" id="KW-0233">DNA recombination</keyword>
<dbReference type="GO" id="GO:0005524">
    <property type="term" value="F:ATP binding"/>
    <property type="evidence" value="ECO:0007669"/>
    <property type="project" value="UniProtKB-KW"/>
</dbReference>
<dbReference type="CDD" id="cd07967">
    <property type="entry name" value="OBF_DNA_ligase_III"/>
    <property type="match status" value="1"/>
</dbReference>
<evidence type="ECO:0000256" key="6">
    <source>
        <dbReference type="ARBA" id="ARBA00022705"/>
    </source>
</evidence>
<dbReference type="GeneID" id="108673594"/>
<evidence type="ECO:0000256" key="19">
    <source>
        <dbReference type="RuleBase" id="RU000617"/>
    </source>
</evidence>
<dbReference type="InterPro" id="IPR036599">
    <property type="entry name" value="DNA_ligase_N_sf"/>
</dbReference>
<evidence type="ECO:0000256" key="16">
    <source>
        <dbReference type="ARBA" id="ARBA00023242"/>
    </source>
</evidence>
<comment type="subcellular location">
    <subcellularLocation>
        <location evidence="2">Nucleus</location>
    </subcellularLocation>
</comment>
<evidence type="ECO:0000256" key="20">
    <source>
        <dbReference type="RuleBase" id="RU004196"/>
    </source>
</evidence>
<evidence type="ECO:0000256" key="18">
    <source>
        <dbReference type="ARBA" id="ARBA00034003"/>
    </source>
</evidence>
<dbReference type="GO" id="GO:0006310">
    <property type="term" value="P:DNA recombination"/>
    <property type="evidence" value="ECO:0007669"/>
    <property type="project" value="UniProtKB-KW"/>
</dbReference>
<dbReference type="InterPro" id="IPR012309">
    <property type="entry name" value="DNA_ligase_ATP-dep_C"/>
</dbReference>
<evidence type="ECO:0000256" key="7">
    <source>
        <dbReference type="ARBA" id="ARBA00022723"/>
    </source>
</evidence>
<dbReference type="PROSITE" id="PS00333">
    <property type="entry name" value="DNA_LIGASE_A2"/>
    <property type="match status" value="1"/>
</dbReference>
<dbReference type="InterPro" id="IPR036957">
    <property type="entry name" value="Znf_PARP_sf"/>
</dbReference>
<feature type="region of interest" description="Disordered" evidence="21">
    <location>
        <begin position="1"/>
        <end position="22"/>
    </location>
</feature>
<feature type="compositionally biased region" description="Basic and acidic residues" evidence="21">
    <location>
        <begin position="914"/>
        <end position="927"/>
    </location>
</feature>
<dbReference type="GO" id="GO:0071897">
    <property type="term" value="P:DNA biosynthetic process"/>
    <property type="evidence" value="ECO:0007669"/>
    <property type="project" value="InterPro"/>
</dbReference>
<dbReference type="GO" id="GO:0006302">
    <property type="term" value="P:double-strand break repair"/>
    <property type="evidence" value="ECO:0007669"/>
    <property type="project" value="TreeGrafter"/>
</dbReference>
<keyword evidence="12 19" id="KW-0067">ATP-binding</keyword>
<dbReference type="InterPro" id="IPR050191">
    <property type="entry name" value="ATP-dep_DNA_ligase"/>
</dbReference>
<feature type="compositionally biased region" description="Basic and acidic residues" evidence="21">
    <location>
        <begin position="822"/>
        <end position="836"/>
    </location>
</feature>
<dbReference type="SMART" id="SM01336">
    <property type="entry name" value="zf-PARP"/>
    <property type="match status" value="1"/>
</dbReference>
<dbReference type="OMA" id="GRWCTVT"/>
<dbReference type="KEGG" id="hazt:108673594"/>
<name>A0A8B7NT91_HYAAZ</name>
<dbReference type="SUPFAM" id="SSF50249">
    <property type="entry name" value="Nucleic acid-binding proteins"/>
    <property type="match status" value="1"/>
</dbReference>
<dbReference type="Pfam" id="PF16759">
    <property type="entry name" value="LIG3_BRCT"/>
    <property type="match status" value="1"/>
</dbReference>
<feature type="compositionally biased region" description="Basic and acidic residues" evidence="21">
    <location>
        <begin position="1"/>
        <end position="10"/>
    </location>
</feature>
<feature type="compositionally biased region" description="Basic and acidic residues" evidence="21">
    <location>
        <begin position="148"/>
        <end position="169"/>
    </location>
</feature>
<evidence type="ECO:0000313" key="25">
    <source>
        <dbReference type="Proteomes" id="UP000694843"/>
    </source>
</evidence>
<feature type="domain" description="PARP-type" evidence="22">
    <location>
        <begin position="22"/>
        <end position="114"/>
    </location>
</feature>
<feature type="domain" description="BRCT" evidence="24">
    <location>
        <begin position="963"/>
        <end position="1049"/>
    </location>
</feature>
<dbReference type="CTD" id="41518"/>
<proteinExistence type="inferred from homology"/>
<keyword evidence="17" id="KW-0131">Cell cycle</keyword>
<keyword evidence="9 19" id="KW-0227">DNA damage</keyword>